<gene>
    <name evidence="10" type="ORF">BU204_21060</name>
</gene>
<dbReference type="InterPro" id="IPR046373">
    <property type="entry name" value="Acyl-CoA_Oxase/DH_mid-dom_sf"/>
</dbReference>
<evidence type="ECO:0000313" key="11">
    <source>
        <dbReference type="Proteomes" id="UP000185596"/>
    </source>
</evidence>
<dbReference type="InterPro" id="IPR009100">
    <property type="entry name" value="AcylCoA_DH/oxidase_NM_dom_sf"/>
</dbReference>
<evidence type="ECO:0000256" key="3">
    <source>
        <dbReference type="ARBA" id="ARBA00022630"/>
    </source>
</evidence>
<dbReference type="Gene3D" id="1.10.540.10">
    <property type="entry name" value="Acyl-CoA dehydrogenase/oxidase, N-terminal domain"/>
    <property type="match status" value="1"/>
</dbReference>
<evidence type="ECO:0000313" key="10">
    <source>
        <dbReference type="EMBL" id="OLF15607.1"/>
    </source>
</evidence>
<evidence type="ECO:0000256" key="5">
    <source>
        <dbReference type="ARBA" id="ARBA00023002"/>
    </source>
</evidence>
<comment type="cofactor">
    <cofactor evidence="1 6">
        <name>FAD</name>
        <dbReference type="ChEBI" id="CHEBI:57692"/>
    </cofactor>
</comment>
<keyword evidence="3 6" id="KW-0285">Flavoprotein</keyword>
<dbReference type="Gene3D" id="2.40.110.10">
    <property type="entry name" value="Butyryl-CoA Dehydrogenase, subunit A, domain 2"/>
    <property type="match status" value="1"/>
</dbReference>
<dbReference type="InterPro" id="IPR006091">
    <property type="entry name" value="Acyl-CoA_Oxase/DH_mid-dom"/>
</dbReference>
<comment type="caution">
    <text evidence="10">The sequence shown here is derived from an EMBL/GenBank/DDBJ whole genome shotgun (WGS) entry which is preliminary data.</text>
</comment>
<name>A0A1Q8CMM3_9PSEU</name>
<dbReference type="GO" id="GO:0050660">
    <property type="term" value="F:flavin adenine dinucleotide binding"/>
    <property type="evidence" value="ECO:0007669"/>
    <property type="project" value="InterPro"/>
</dbReference>
<dbReference type="OrthoDB" id="8876745at2"/>
<dbReference type="AlphaFoldDB" id="A0A1Q8CMM3"/>
<dbReference type="STRING" id="1912961.BU204_21060"/>
<evidence type="ECO:0000256" key="1">
    <source>
        <dbReference type="ARBA" id="ARBA00001974"/>
    </source>
</evidence>
<reference evidence="10 11" key="1">
    <citation type="submission" date="2016-12" db="EMBL/GenBank/DDBJ databases">
        <title>The draft genome sequence of Actinophytocola sp. 11-183.</title>
        <authorList>
            <person name="Wang W."/>
            <person name="Yuan L."/>
        </authorList>
    </citation>
    <scope>NUCLEOTIDE SEQUENCE [LARGE SCALE GENOMIC DNA]</scope>
    <source>
        <strain evidence="10 11">11-183</strain>
    </source>
</reference>
<evidence type="ECO:0000259" key="8">
    <source>
        <dbReference type="Pfam" id="PF02770"/>
    </source>
</evidence>
<evidence type="ECO:0000256" key="6">
    <source>
        <dbReference type="RuleBase" id="RU362125"/>
    </source>
</evidence>
<dbReference type="SUPFAM" id="SSF47203">
    <property type="entry name" value="Acyl-CoA dehydrogenase C-terminal domain-like"/>
    <property type="match status" value="1"/>
</dbReference>
<feature type="domain" description="Acyl-CoA dehydrogenase/oxidase C-terminal" evidence="7">
    <location>
        <begin position="242"/>
        <end position="391"/>
    </location>
</feature>
<comment type="similarity">
    <text evidence="2 6">Belongs to the acyl-CoA dehydrogenase family.</text>
</comment>
<keyword evidence="5 6" id="KW-0560">Oxidoreductase</keyword>
<evidence type="ECO:0000259" key="9">
    <source>
        <dbReference type="Pfam" id="PF02771"/>
    </source>
</evidence>
<accession>A0A1Q8CMM3</accession>
<dbReference type="InterPro" id="IPR036250">
    <property type="entry name" value="AcylCo_DH-like_C"/>
</dbReference>
<keyword evidence="11" id="KW-1185">Reference proteome</keyword>
<evidence type="ECO:0000256" key="2">
    <source>
        <dbReference type="ARBA" id="ARBA00009347"/>
    </source>
</evidence>
<feature type="domain" description="Acyl-CoA dehydrogenase/oxidase N-terminal" evidence="9">
    <location>
        <begin position="11"/>
        <end position="122"/>
    </location>
</feature>
<dbReference type="Pfam" id="PF02771">
    <property type="entry name" value="Acyl-CoA_dh_N"/>
    <property type="match status" value="1"/>
</dbReference>
<feature type="domain" description="Acyl-CoA oxidase/dehydrogenase middle" evidence="8">
    <location>
        <begin position="126"/>
        <end position="227"/>
    </location>
</feature>
<evidence type="ECO:0000256" key="4">
    <source>
        <dbReference type="ARBA" id="ARBA00022827"/>
    </source>
</evidence>
<dbReference type="Pfam" id="PF02770">
    <property type="entry name" value="Acyl-CoA_dh_M"/>
    <property type="match status" value="1"/>
</dbReference>
<dbReference type="InterPro" id="IPR013786">
    <property type="entry name" value="AcylCoA_DH/ox_N"/>
</dbReference>
<protein>
    <submittedName>
        <fullName evidence="10">Acyl-CoA dehydrogenase</fullName>
    </submittedName>
</protein>
<dbReference type="GO" id="GO:0003995">
    <property type="term" value="F:acyl-CoA dehydrogenase activity"/>
    <property type="evidence" value="ECO:0007669"/>
    <property type="project" value="TreeGrafter"/>
</dbReference>
<dbReference type="PANTHER" id="PTHR43884:SF12">
    <property type="entry name" value="ISOVALERYL-COA DEHYDROGENASE, MITOCHONDRIAL-RELATED"/>
    <property type="match status" value="1"/>
</dbReference>
<dbReference type="SUPFAM" id="SSF56645">
    <property type="entry name" value="Acyl-CoA dehydrogenase NM domain-like"/>
    <property type="match status" value="1"/>
</dbReference>
<keyword evidence="4 6" id="KW-0274">FAD</keyword>
<evidence type="ECO:0000259" key="7">
    <source>
        <dbReference type="Pfam" id="PF00441"/>
    </source>
</evidence>
<dbReference type="Pfam" id="PF00441">
    <property type="entry name" value="Acyl-CoA_dh_1"/>
    <property type="match status" value="1"/>
</dbReference>
<proteinExistence type="inferred from homology"/>
<dbReference type="FunFam" id="1.20.140.10:FF:000001">
    <property type="entry name" value="Acyl-CoA dehydrogenase"/>
    <property type="match status" value="1"/>
</dbReference>
<dbReference type="Proteomes" id="UP000185596">
    <property type="component" value="Unassembled WGS sequence"/>
</dbReference>
<dbReference type="EMBL" id="MSIE01000039">
    <property type="protein sequence ID" value="OLF15607.1"/>
    <property type="molecule type" value="Genomic_DNA"/>
</dbReference>
<dbReference type="PIRSF" id="PIRSF016578">
    <property type="entry name" value="HsaA"/>
    <property type="match status" value="1"/>
</dbReference>
<dbReference type="RefSeq" id="WP_075127434.1">
    <property type="nucleotide sequence ID" value="NZ_MSIE01000039.1"/>
</dbReference>
<sequence length="398" mass="43316">MARLAQTAGLTDVQEEILATVRDFVDKEIIPHAQHLEHEDAYPSDIVAGMREMGLFGLTIPEEYGGLGESLLTYALVVEQIARGWMSVSGVINTHFIVAHMVRHHGTEAQKQGLLPRMATGEVRGSFSMSEPDLGSDVAAIKTRARRDGDDYVVDGAKMWLTNGGSSNLIALLVRTDEGAERAHQNLTAFLVEKPEGFGEVAPGLTIPGKIDKMGYKGVDTTEAVFDGFRVPADAVLGAAPGRGFAQMMDGVEVGRVNVAARACGIAIRAFELAVEYAQQRRTFGKPIAEHQAIAFKLAEMATKVEAAHLMMVNAARLKDSGARNDVEAGMAKLLASEYCAEVTQESFRIHGGYGYSKEYEIERLMREAPFLLIGEGTSEIQKTIISRGLLREYRSRS</sequence>
<dbReference type="Gene3D" id="1.20.140.10">
    <property type="entry name" value="Butyryl-CoA Dehydrogenase, subunit A, domain 3"/>
    <property type="match status" value="1"/>
</dbReference>
<dbReference type="PANTHER" id="PTHR43884">
    <property type="entry name" value="ACYL-COA DEHYDROGENASE"/>
    <property type="match status" value="1"/>
</dbReference>
<dbReference type="InterPro" id="IPR009075">
    <property type="entry name" value="AcylCo_DH/oxidase_C"/>
</dbReference>
<organism evidence="10 11">
    <name type="scientific">Actinophytocola xanthii</name>
    <dbReference type="NCBI Taxonomy" id="1912961"/>
    <lineage>
        <taxon>Bacteria</taxon>
        <taxon>Bacillati</taxon>
        <taxon>Actinomycetota</taxon>
        <taxon>Actinomycetes</taxon>
        <taxon>Pseudonocardiales</taxon>
        <taxon>Pseudonocardiaceae</taxon>
    </lineage>
</organism>
<dbReference type="FunFam" id="1.10.540.10:FF:000008">
    <property type="entry name" value="Acyl-CoA dehydrogenase"/>
    <property type="match status" value="1"/>
</dbReference>
<dbReference type="InterPro" id="IPR037069">
    <property type="entry name" value="AcylCoA_DH/ox_N_sf"/>
</dbReference>